<evidence type="ECO:0000256" key="1">
    <source>
        <dbReference type="SAM" id="MobiDB-lite"/>
    </source>
</evidence>
<reference evidence="3" key="1">
    <citation type="journal article" date="2021" name="Environ. Microbiol.">
        <title>Genomic characterization of three novel Desulfobacterota classes expand the metabolic and phylogenetic diversity of the phylum.</title>
        <authorList>
            <person name="Murphy C.L."/>
            <person name="Biggerstaff J."/>
            <person name="Eichhorn A."/>
            <person name="Ewing E."/>
            <person name="Shahan R."/>
            <person name="Soriano D."/>
            <person name="Stewart S."/>
            <person name="VanMol K."/>
            <person name="Walker R."/>
            <person name="Walters P."/>
            <person name="Elshahed M.S."/>
            <person name="Youssef N.H."/>
        </authorList>
    </citation>
    <scope>NUCLEOTIDE SEQUENCE</scope>
    <source>
        <strain evidence="3">Zod_Metabat.24</strain>
    </source>
</reference>
<evidence type="ECO:0000259" key="2">
    <source>
        <dbReference type="Pfam" id="PF08239"/>
    </source>
</evidence>
<name>A0A9D8KH02_9DELT</name>
<accession>A0A9D8KH02</accession>
<dbReference type="Gene3D" id="2.30.30.40">
    <property type="entry name" value="SH3 Domains"/>
    <property type="match status" value="2"/>
</dbReference>
<feature type="region of interest" description="Disordered" evidence="1">
    <location>
        <begin position="146"/>
        <end position="165"/>
    </location>
</feature>
<sequence length="213" mass="23060">MRKTKMSTKNFKIWTPIAIIAFLLLLGIFSNGTYYVGYDLVPDEAAILGAGVAVAQDNVTPCALVYGYVNDPDPNGLNVRGGPGSGYVIVDKLPSPTTGTYVVVTIVGSRGNWLEISEVSIFNGEEVLKKINGWVYAPLIATTTRDDDYDDSKSTAKLKERPDGSSRTIAEIPTEVTVSLLECKGSWVKIRYNNMEGWLSAEGQCPSPVTTCP</sequence>
<gene>
    <name evidence="3" type="ORF">JW984_12400</name>
</gene>
<dbReference type="Pfam" id="PF08239">
    <property type="entry name" value="SH3_3"/>
    <property type="match status" value="1"/>
</dbReference>
<protein>
    <submittedName>
        <fullName evidence="3">SH3 domain-containing protein</fullName>
    </submittedName>
</protein>
<evidence type="ECO:0000313" key="4">
    <source>
        <dbReference type="Proteomes" id="UP000809273"/>
    </source>
</evidence>
<dbReference type="AlphaFoldDB" id="A0A9D8KH02"/>
<reference evidence="3" key="2">
    <citation type="submission" date="2021-01" db="EMBL/GenBank/DDBJ databases">
        <authorList>
            <person name="Hahn C.R."/>
            <person name="Youssef N.H."/>
            <person name="Elshahed M."/>
        </authorList>
    </citation>
    <scope>NUCLEOTIDE SEQUENCE</scope>
    <source>
        <strain evidence="3">Zod_Metabat.24</strain>
    </source>
</reference>
<dbReference type="Proteomes" id="UP000809273">
    <property type="component" value="Unassembled WGS sequence"/>
</dbReference>
<feature type="compositionally biased region" description="Basic and acidic residues" evidence="1">
    <location>
        <begin position="151"/>
        <end position="164"/>
    </location>
</feature>
<proteinExistence type="predicted"/>
<feature type="domain" description="SH3b" evidence="2">
    <location>
        <begin position="155"/>
        <end position="202"/>
    </location>
</feature>
<evidence type="ECO:0000313" key="3">
    <source>
        <dbReference type="EMBL" id="MBN1573988.1"/>
    </source>
</evidence>
<dbReference type="InterPro" id="IPR003646">
    <property type="entry name" value="SH3-like_bac-type"/>
</dbReference>
<dbReference type="EMBL" id="JAFGIX010000061">
    <property type="protein sequence ID" value="MBN1573988.1"/>
    <property type="molecule type" value="Genomic_DNA"/>
</dbReference>
<organism evidence="3 4">
    <name type="scientific">Candidatus Zymogenus saltonus</name>
    <dbReference type="NCBI Taxonomy" id="2844893"/>
    <lineage>
        <taxon>Bacteria</taxon>
        <taxon>Deltaproteobacteria</taxon>
        <taxon>Candidatus Zymogenia</taxon>
        <taxon>Candidatus Zymogeniales</taxon>
        <taxon>Candidatus Zymogenaceae</taxon>
        <taxon>Candidatus Zymogenus</taxon>
    </lineage>
</organism>
<comment type="caution">
    <text evidence="3">The sequence shown here is derived from an EMBL/GenBank/DDBJ whole genome shotgun (WGS) entry which is preliminary data.</text>
</comment>